<feature type="domain" description="PRC-barrel" evidence="2">
    <location>
        <begin position="57"/>
        <end position="107"/>
    </location>
</feature>
<feature type="region of interest" description="Disordered" evidence="1">
    <location>
        <begin position="1"/>
        <end position="51"/>
    </location>
</feature>
<feature type="compositionally biased region" description="Low complexity" evidence="1">
    <location>
        <begin position="11"/>
        <end position="33"/>
    </location>
</feature>
<dbReference type="eggNOG" id="ENOG5031E06">
    <property type="taxonomic scope" value="Bacteria"/>
</dbReference>
<accession>C7MHS7</accession>
<dbReference type="PATRIC" id="fig|446465.5.peg.2788"/>
<dbReference type="InterPro" id="IPR011033">
    <property type="entry name" value="PRC_barrel-like_sf"/>
</dbReference>
<evidence type="ECO:0000256" key="1">
    <source>
        <dbReference type="SAM" id="MobiDB-lite"/>
    </source>
</evidence>
<evidence type="ECO:0000313" key="4">
    <source>
        <dbReference type="Proteomes" id="UP000001919"/>
    </source>
</evidence>
<dbReference type="HOGENOM" id="CLU_1507850_0_0_11"/>
<dbReference type="SUPFAM" id="SSF50346">
    <property type="entry name" value="PRC-barrel domain"/>
    <property type="match status" value="1"/>
</dbReference>
<dbReference type="AlphaFoldDB" id="C7MHS7"/>
<proteinExistence type="predicted"/>
<dbReference type="KEGG" id="bfa:Bfae_28290"/>
<organism evidence="3 4">
    <name type="scientific">Brachybacterium faecium (strain ATCC 43885 / DSM 4810 / JCM 11609 / LMG 19847 / NBRC 14762 / NCIMB 9860 / 6-10)</name>
    <dbReference type="NCBI Taxonomy" id="446465"/>
    <lineage>
        <taxon>Bacteria</taxon>
        <taxon>Bacillati</taxon>
        <taxon>Actinomycetota</taxon>
        <taxon>Actinomycetes</taxon>
        <taxon>Micrococcales</taxon>
        <taxon>Dermabacteraceae</taxon>
        <taxon>Brachybacterium</taxon>
    </lineage>
</organism>
<protein>
    <submittedName>
        <fullName evidence="3">PRC-barrel protein</fullName>
    </submittedName>
</protein>
<keyword evidence="4" id="KW-1185">Reference proteome</keyword>
<dbReference type="InterPro" id="IPR027275">
    <property type="entry name" value="PRC-brl_dom"/>
</dbReference>
<dbReference type="EMBL" id="CP001643">
    <property type="protein sequence ID" value="ACU86594.1"/>
    <property type="molecule type" value="Genomic_DNA"/>
</dbReference>
<dbReference type="OrthoDB" id="4794547at2"/>
<gene>
    <name evidence="3" type="ordered locus">Bfae_28290</name>
</gene>
<dbReference type="Pfam" id="PF05239">
    <property type="entry name" value="PRC"/>
    <property type="match status" value="1"/>
</dbReference>
<dbReference type="STRING" id="446465.Bfae_28290"/>
<dbReference type="Proteomes" id="UP000001919">
    <property type="component" value="Chromosome"/>
</dbReference>
<feature type="compositionally biased region" description="Basic and acidic residues" evidence="1">
    <location>
        <begin position="34"/>
        <end position="48"/>
    </location>
</feature>
<sequence length="178" mass="17900">MPDEAGGGAAPDGPGDPTADGPAPDGAAALVPGGRRDQPPADAPEPRTRAARRRRLQALAGLTVYGSDGRSVGRVRDIYQHDAGGELAALTVMPRQLSARSVLIPAAALAALPEVPEVPQGQVAVEPPVLPADAALHLHVDAATARAGLEPPETLHTSPQLLREAAAALGLEEGSAGA</sequence>
<evidence type="ECO:0000313" key="3">
    <source>
        <dbReference type="EMBL" id="ACU86594.1"/>
    </source>
</evidence>
<reference evidence="3 4" key="1">
    <citation type="journal article" date="2009" name="Stand. Genomic Sci.">
        <title>Complete genome sequence of Brachybacterium faecium type strain (Schefferle 6-10).</title>
        <authorList>
            <person name="Lapidus A."/>
            <person name="Pukall R."/>
            <person name="Labuttii K."/>
            <person name="Copeland A."/>
            <person name="Del Rio T.G."/>
            <person name="Nolan M."/>
            <person name="Chen F."/>
            <person name="Lucas S."/>
            <person name="Tice H."/>
            <person name="Cheng J.F."/>
            <person name="Bruce D."/>
            <person name="Goodwin L."/>
            <person name="Pitluck S."/>
            <person name="Rohde M."/>
            <person name="Goker M."/>
            <person name="Pati A."/>
            <person name="Ivanova N."/>
            <person name="Mavrommatis K."/>
            <person name="Chen A."/>
            <person name="Palaniappan K."/>
            <person name="D'haeseleer P."/>
            <person name="Chain P."/>
            <person name="Bristow J."/>
            <person name="Eisen J.A."/>
            <person name="Markowitz V."/>
            <person name="Hugenholtz P."/>
            <person name="Kyrpides N.C."/>
            <person name="Klenk H.P."/>
        </authorList>
    </citation>
    <scope>NUCLEOTIDE SEQUENCE [LARGE SCALE GENOMIC DNA]</scope>
    <source>
        <strain evidence="4">ATCC 43885 / DSM 4810 / JCM 11609 / LMG 19847 / NBRC 14762 / NCIMB 9860 / 6-10</strain>
    </source>
</reference>
<evidence type="ECO:0000259" key="2">
    <source>
        <dbReference type="Pfam" id="PF05239"/>
    </source>
</evidence>
<name>C7MHS7_BRAFD</name>
<feature type="compositionally biased region" description="Gly residues" evidence="1">
    <location>
        <begin position="1"/>
        <end position="10"/>
    </location>
</feature>